<feature type="region of interest" description="Disordered" evidence="1">
    <location>
        <begin position="131"/>
        <end position="163"/>
    </location>
</feature>
<feature type="chain" id="PRO_5046892213" evidence="2">
    <location>
        <begin position="22"/>
        <end position="217"/>
    </location>
</feature>
<evidence type="ECO:0000313" key="4">
    <source>
        <dbReference type="Proteomes" id="UP000815325"/>
    </source>
</evidence>
<reference evidence="3" key="1">
    <citation type="submission" date="2017-08" db="EMBL/GenBank/DDBJ databases">
        <authorList>
            <person name="Polle J.E."/>
            <person name="Barry K."/>
            <person name="Cushman J."/>
            <person name="Schmutz J."/>
            <person name="Tran D."/>
            <person name="Hathwaick L.T."/>
            <person name="Yim W.C."/>
            <person name="Jenkins J."/>
            <person name="Mckie-Krisberg Z.M."/>
            <person name="Prochnik S."/>
            <person name="Lindquist E."/>
            <person name="Dockter R.B."/>
            <person name="Adam C."/>
            <person name="Molina H."/>
            <person name="Bunkerborg J."/>
            <person name="Jin E."/>
            <person name="Buchheim M."/>
            <person name="Magnuson J."/>
        </authorList>
    </citation>
    <scope>NUCLEOTIDE SEQUENCE</scope>
    <source>
        <strain evidence="3">CCAP 19/18</strain>
    </source>
</reference>
<sequence length="217" mass="22388">MFGWEAAGLAALLVLPAASFARAPSTQGARGLFRASLLYLPLLMLGLVVHRVPNDHTTDLQQIRERAVAAVPFRMLDAEGFGIGAAALNAYRLLSASAALTAAAGGRVLGISTSALGELRCPSKAQCRSADQTVTSSTTSSVRMLPEASSSSSSISAAPPASVDGDASEAAACLSECDRLQPQISTDGAQRVPGSEEHPQGAVRFAGGVGPLWSWRR</sequence>
<protein>
    <submittedName>
        <fullName evidence="3">Uncharacterized protein</fullName>
    </submittedName>
</protein>
<feature type="region of interest" description="Disordered" evidence="1">
    <location>
        <begin position="186"/>
        <end position="207"/>
    </location>
</feature>
<keyword evidence="4" id="KW-1185">Reference proteome</keyword>
<keyword evidence="2" id="KW-0732">Signal</keyword>
<organism evidence="3 4">
    <name type="scientific">Dunaliella salina</name>
    <name type="common">Green alga</name>
    <name type="synonym">Protococcus salinus</name>
    <dbReference type="NCBI Taxonomy" id="3046"/>
    <lineage>
        <taxon>Eukaryota</taxon>
        <taxon>Viridiplantae</taxon>
        <taxon>Chlorophyta</taxon>
        <taxon>core chlorophytes</taxon>
        <taxon>Chlorophyceae</taxon>
        <taxon>CS clade</taxon>
        <taxon>Chlamydomonadales</taxon>
        <taxon>Dunaliellaceae</taxon>
        <taxon>Dunaliella</taxon>
    </lineage>
</organism>
<gene>
    <name evidence="3" type="ORF">DUNSADRAFT_18223</name>
</gene>
<dbReference type="Proteomes" id="UP000815325">
    <property type="component" value="Unassembled WGS sequence"/>
</dbReference>
<evidence type="ECO:0000256" key="1">
    <source>
        <dbReference type="SAM" id="MobiDB-lite"/>
    </source>
</evidence>
<name>A0ABQ7GZB3_DUNSA</name>
<evidence type="ECO:0000256" key="2">
    <source>
        <dbReference type="SAM" id="SignalP"/>
    </source>
</evidence>
<evidence type="ECO:0000313" key="3">
    <source>
        <dbReference type="EMBL" id="KAF5839942.1"/>
    </source>
</evidence>
<feature type="compositionally biased region" description="Low complexity" evidence="1">
    <location>
        <begin position="133"/>
        <end position="162"/>
    </location>
</feature>
<comment type="caution">
    <text evidence="3">The sequence shown here is derived from an EMBL/GenBank/DDBJ whole genome shotgun (WGS) entry which is preliminary data.</text>
</comment>
<dbReference type="EMBL" id="MU069528">
    <property type="protein sequence ID" value="KAF5839942.1"/>
    <property type="molecule type" value="Genomic_DNA"/>
</dbReference>
<accession>A0ABQ7GZB3</accession>
<feature type="signal peptide" evidence="2">
    <location>
        <begin position="1"/>
        <end position="21"/>
    </location>
</feature>
<proteinExistence type="predicted"/>